<organism evidence="1 2">
    <name type="scientific">Gordonia phage Gsput1</name>
    <dbReference type="NCBI Taxonomy" id="1622193"/>
    <lineage>
        <taxon>Viruses</taxon>
        <taxon>Duplodnaviria</taxon>
        <taxon>Heunggongvirae</taxon>
        <taxon>Uroviricota</taxon>
        <taxon>Caudoviricetes</taxon>
        <taxon>Ruthgordonvirinae</taxon>
        <taxon>Gesputvirus</taxon>
        <taxon>Gesputvirus gsput1</taxon>
    </lineage>
</organism>
<dbReference type="EMBL" id="KP790011">
    <property type="protein sequence ID" value="AKC03062.1"/>
    <property type="molecule type" value="Genomic_DNA"/>
</dbReference>
<dbReference type="Proteomes" id="UP000033018">
    <property type="component" value="Segment"/>
</dbReference>
<evidence type="ECO:0000313" key="1">
    <source>
        <dbReference type="EMBL" id="AKC03062.1"/>
    </source>
</evidence>
<dbReference type="GeneID" id="28800876"/>
<reference evidence="1 2" key="1">
    <citation type="journal article" date="2015" name="Sci. Rep.">
        <title>Bacteriophages of wastewater foaming-associated filamentous Gordonia reduce host levels in raw activated sludge.</title>
        <authorList>
            <person name="Liu M."/>
            <person name="Gill J.J."/>
            <person name="Young R."/>
            <person name="Summer E.J."/>
        </authorList>
    </citation>
    <scope>NUCLEOTIDE SEQUENCE [LARGE SCALE GENOMIC DNA]</scope>
</reference>
<sequence length="79" mass="8401">MKPQRGAFVRGTQLLERGDVEGYTAMLSRAVANRRADGRHAAATAMLCAEADRWLGEGKLGHDEAKPIGLAPQLAAVAE</sequence>
<evidence type="ECO:0000313" key="2">
    <source>
        <dbReference type="Proteomes" id="UP000033018"/>
    </source>
</evidence>
<dbReference type="RefSeq" id="YP_009275723.1">
    <property type="nucleotide sequence ID" value="NC_030932.1"/>
</dbReference>
<accession>A0A0E3XAL7</accession>
<proteinExistence type="predicted"/>
<gene>
    <name evidence="1" type="ORF">Gsput1_37</name>
</gene>
<name>A0A0E3XAL7_9CAUD</name>
<protein>
    <submittedName>
        <fullName evidence="1">Uncharacterized protein</fullName>
    </submittedName>
</protein>
<keyword evidence="2" id="KW-1185">Reference proteome</keyword>
<dbReference type="KEGG" id="vg:28800876"/>